<dbReference type="Pfam" id="PF13649">
    <property type="entry name" value="Methyltransf_25"/>
    <property type="match status" value="1"/>
</dbReference>
<dbReference type="Proteomes" id="UP000800092">
    <property type="component" value="Unassembled WGS sequence"/>
</dbReference>
<dbReference type="GO" id="GO:0008168">
    <property type="term" value="F:methyltransferase activity"/>
    <property type="evidence" value="ECO:0007669"/>
    <property type="project" value="UniProtKB-KW"/>
</dbReference>
<sequence length="287" mass="30989">MDMLGGEVKFVPKQALSPTPQLYDELVSDCMENLAKMSLTHVASLPDGALFNDNGCGTGAGSAAIVAKASELSANVSIMGTDINDEALKVYRQRAADGNWSAEASHMDSNALCFPDCTFTHIIGNALIFVVPNDGVDVMKEMYRTLKSSGVAIINSWAYVPNISPLEAAAKATRPVGTPLPRAGVERWEQGDFLRSIIEQGGFSTDNVKITKGDVQITTSEINRYATMLWSFMGGTTPVGWLRTDEENWDKAIETIKQELKKTDGYKELGGGKISLKFVANIAIATK</sequence>
<dbReference type="OrthoDB" id="2013972at2759"/>
<keyword evidence="2" id="KW-0489">Methyltransferase</keyword>
<dbReference type="InterPro" id="IPR029063">
    <property type="entry name" value="SAM-dependent_MTases_sf"/>
</dbReference>
<protein>
    <submittedName>
        <fullName evidence="2">S-adenosyl-L-methionine-dependent methyltransferase</fullName>
    </submittedName>
</protein>
<gene>
    <name evidence="2" type="ORF">EV356DRAFT_173970</name>
</gene>
<dbReference type="GO" id="GO:0032259">
    <property type="term" value="P:methylation"/>
    <property type="evidence" value="ECO:0007669"/>
    <property type="project" value="UniProtKB-KW"/>
</dbReference>
<evidence type="ECO:0000313" key="3">
    <source>
        <dbReference type="Proteomes" id="UP000800092"/>
    </source>
</evidence>
<organism evidence="2 3">
    <name type="scientific">Viridothelium virens</name>
    <name type="common">Speckled blister lichen</name>
    <name type="synonym">Trypethelium virens</name>
    <dbReference type="NCBI Taxonomy" id="1048519"/>
    <lineage>
        <taxon>Eukaryota</taxon>
        <taxon>Fungi</taxon>
        <taxon>Dikarya</taxon>
        <taxon>Ascomycota</taxon>
        <taxon>Pezizomycotina</taxon>
        <taxon>Dothideomycetes</taxon>
        <taxon>Dothideomycetes incertae sedis</taxon>
        <taxon>Trypetheliales</taxon>
        <taxon>Trypetheliaceae</taxon>
        <taxon>Viridothelium</taxon>
    </lineage>
</organism>
<dbReference type="SUPFAM" id="SSF53335">
    <property type="entry name" value="S-adenosyl-L-methionine-dependent methyltransferases"/>
    <property type="match status" value="1"/>
</dbReference>
<dbReference type="Gene3D" id="3.40.50.150">
    <property type="entry name" value="Vaccinia Virus protein VP39"/>
    <property type="match status" value="1"/>
</dbReference>
<dbReference type="InterPro" id="IPR041698">
    <property type="entry name" value="Methyltransf_25"/>
</dbReference>
<keyword evidence="3" id="KW-1185">Reference proteome</keyword>
<name>A0A6A6H8L7_VIRVR</name>
<keyword evidence="2" id="KW-0808">Transferase</keyword>
<accession>A0A6A6H8L7</accession>
<evidence type="ECO:0000313" key="2">
    <source>
        <dbReference type="EMBL" id="KAF2234188.1"/>
    </source>
</evidence>
<evidence type="ECO:0000259" key="1">
    <source>
        <dbReference type="Pfam" id="PF13649"/>
    </source>
</evidence>
<dbReference type="EMBL" id="ML991800">
    <property type="protein sequence ID" value="KAF2234188.1"/>
    <property type="molecule type" value="Genomic_DNA"/>
</dbReference>
<reference evidence="2" key="1">
    <citation type="journal article" date="2020" name="Stud. Mycol.">
        <title>101 Dothideomycetes genomes: a test case for predicting lifestyles and emergence of pathogens.</title>
        <authorList>
            <person name="Haridas S."/>
            <person name="Albert R."/>
            <person name="Binder M."/>
            <person name="Bloem J."/>
            <person name="Labutti K."/>
            <person name="Salamov A."/>
            <person name="Andreopoulos B."/>
            <person name="Baker S."/>
            <person name="Barry K."/>
            <person name="Bills G."/>
            <person name="Bluhm B."/>
            <person name="Cannon C."/>
            <person name="Castanera R."/>
            <person name="Culley D."/>
            <person name="Daum C."/>
            <person name="Ezra D."/>
            <person name="Gonzalez J."/>
            <person name="Henrissat B."/>
            <person name="Kuo A."/>
            <person name="Liang C."/>
            <person name="Lipzen A."/>
            <person name="Lutzoni F."/>
            <person name="Magnuson J."/>
            <person name="Mondo S."/>
            <person name="Nolan M."/>
            <person name="Ohm R."/>
            <person name="Pangilinan J."/>
            <person name="Park H.-J."/>
            <person name="Ramirez L."/>
            <person name="Alfaro M."/>
            <person name="Sun H."/>
            <person name="Tritt A."/>
            <person name="Yoshinaga Y."/>
            <person name="Zwiers L.-H."/>
            <person name="Turgeon B."/>
            <person name="Goodwin S."/>
            <person name="Spatafora J."/>
            <person name="Crous P."/>
            <person name="Grigoriev I."/>
        </authorList>
    </citation>
    <scope>NUCLEOTIDE SEQUENCE</scope>
    <source>
        <strain evidence="2">Tuck. ex Michener</strain>
    </source>
</reference>
<proteinExistence type="predicted"/>
<dbReference type="AlphaFoldDB" id="A0A6A6H8L7"/>
<feature type="domain" description="Methyltransferase" evidence="1">
    <location>
        <begin position="53"/>
        <end position="150"/>
    </location>
</feature>